<feature type="compositionally biased region" description="Acidic residues" evidence="1">
    <location>
        <begin position="17"/>
        <end position="26"/>
    </location>
</feature>
<proteinExistence type="predicted"/>
<name>A0A8J5NP52_FUSOX</name>
<feature type="region of interest" description="Disordered" evidence="1">
    <location>
        <begin position="1"/>
        <end position="39"/>
    </location>
</feature>
<dbReference type="Proteomes" id="UP000694050">
    <property type="component" value="Unassembled WGS sequence"/>
</dbReference>
<feature type="compositionally biased region" description="Basic and acidic residues" evidence="1">
    <location>
        <begin position="7"/>
        <end position="16"/>
    </location>
</feature>
<evidence type="ECO:0000313" key="3">
    <source>
        <dbReference type="Proteomes" id="UP000694050"/>
    </source>
</evidence>
<protein>
    <submittedName>
        <fullName evidence="2">Uncharacterized protein</fullName>
    </submittedName>
</protein>
<accession>A0A8J5NP52</accession>
<comment type="caution">
    <text evidence="2">The sequence shown here is derived from an EMBL/GenBank/DDBJ whole genome shotgun (WGS) entry which is preliminary data.</text>
</comment>
<reference evidence="2" key="1">
    <citation type="submission" date="2021-04" db="EMBL/GenBank/DDBJ databases">
        <title>First draft genome resource for Brassicaceae pathogens Fusarium oxysporum f. sp. raphani and Fusarium oxysporum f. sp. rapae.</title>
        <authorList>
            <person name="Asai S."/>
        </authorList>
    </citation>
    <scope>NUCLEOTIDE SEQUENCE</scope>
    <source>
        <strain evidence="2">Tf1208</strain>
    </source>
</reference>
<organism evidence="2 3">
    <name type="scientific">Fusarium oxysporum f. sp. rapae</name>
    <dbReference type="NCBI Taxonomy" id="485398"/>
    <lineage>
        <taxon>Eukaryota</taxon>
        <taxon>Fungi</taxon>
        <taxon>Dikarya</taxon>
        <taxon>Ascomycota</taxon>
        <taxon>Pezizomycotina</taxon>
        <taxon>Sordariomycetes</taxon>
        <taxon>Hypocreomycetidae</taxon>
        <taxon>Hypocreales</taxon>
        <taxon>Nectriaceae</taxon>
        <taxon>Fusarium</taxon>
        <taxon>Fusarium oxysporum species complex</taxon>
    </lineage>
</organism>
<dbReference type="EMBL" id="JAELUQ010000009">
    <property type="protein sequence ID" value="KAG7408565.1"/>
    <property type="molecule type" value="Genomic_DNA"/>
</dbReference>
<evidence type="ECO:0000256" key="1">
    <source>
        <dbReference type="SAM" id="MobiDB-lite"/>
    </source>
</evidence>
<sequence>MKNGRLAKIEADKATEGEEEAQEADGEALSSKAEEMKMSEDKDELVVIDEHHKIMTMRPFLSRLDRLT</sequence>
<dbReference type="AlphaFoldDB" id="A0A8J5NP52"/>
<gene>
    <name evidence="2" type="ORF">Forpe1208_v012404</name>
</gene>
<evidence type="ECO:0000313" key="2">
    <source>
        <dbReference type="EMBL" id="KAG7408565.1"/>
    </source>
</evidence>